<keyword evidence="1" id="KW-1133">Transmembrane helix</keyword>
<keyword evidence="3" id="KW-1185">Reference proteome</keyword>
<protein>
    <submittedName>
        <fullName evidence="2">Uncharacterized protein</fullName>
    </submittedName>
</protein>
<proteinExistence type="predicted"/>
<dbReference type="RefSeq" id="WP_012963107.1">
    <property type="nucleotide sequence ID" value="NC_013799.1"/>
</dbReference>
<organism evidence="2 3">
    <name type="scientific">Hydrogenobacter thermophilus (strain DSM 6534 / IAM 12695 / TK-6)</name>
    <dbReference type="NCBI Taxonomy" id="608538"/>
    <lineage>
        <taxon>Bacteria</taxon>
        <taxon>Pseudomonadati</taxon>
        <taxon>Aquificota</taxon>
        <taxon>Aquificia</taxon>
        <taxon>Aquificales</taxon>
        <taxon>Aquificaceae</taxon>
        <taxon>Hydrogenobacter</taxon>
    </lineage>
</organism>
<gene>
    <name evidence="2" type="ordered locus">HTH_0460</name>
</gene>
<dbReference type="PATRIC" id="fig|608538.5.peg.464"/>
<dbReference type="eggNOG" id="COG5266">
    <property type="taxonomic scope" value="Bacteria"/>
</dbReference>
<dbReference type="STRING" id="608538.HTH_0460"/>
<dbReference type="Proteomes" id="UP000002574">
    <property type="component" value="Chromosome"/>
</dbReference>
<accession>D3DGH2</accession>
<dbReference type="KEGG" id="hth:HTH_0460"/>
<evidence type="ECO:0000256" key="1">
    <source>
        <dbReference type="SAM" id="Phobius"/>
    </source>
</evidence>
<sequence length="140" mass="16245">MWLLLLLLSLSFAHDLQHSLLREGNCIVLSFYFPDNTKFSYEKYEVYKEDEKLPFQVGRTDALGRVVFCPDKRGEWTVRTTSEDGHGAIVKVRVDKASVKTESSLFERYQKVFVGMGIVLGIFGALELYIRRVSWVRKFL</sequence>
<evidence type="ECO:0000313" key="2">
    <source>
        <dbReference type="EMBL" id="BAI68924.1"/>
    </source>
</evidence>
<keyword evidence="1" id="KW-0472">Membrane</keyword>
<evidence type="ECO:0000313" key="3">
    <source>
        <dbReference type="Proteomes" id="UP000002574"/>
    </source>
</evidence>
<feature type="transmembrane region" description="Helical" evidence="1">
    <location>
        <begin position="112"/>
        <end position="130"/>
    </location>
</feature>
<name>D3DGH2_HYDTT</name>
<keyword evidence="1" id="KW-0812">Transmembrane</keyword>
<dbReference type="AlphaFoldDB" id="D3DGH2"/>
<dbReference type="OrthoDB" id="15272at2"/>
<dbReference type="EMBL" id="AP011112">
    <property type="protein sequence ID" value="BAI68924.1"/>
    <property type="molecule type" value="Genomic_DNA"/>
</dbReference>
<dbReference type="KEGG" id="hte:Hydth_0458"/>
<reference evidence="2 3" key="1">
    <citation type="journal article" date="2010" name="J. Bacteriol.">
        <title>Complete genome sequence of the thermophilic, obligately chemolithoautotrophic hydrogen-oxidizing bacterium Hydrogenobacter thermophilus TK-6.</title>
        <authorList>
            <person name="Arai H."/>
            <person name="Kanbe H."/>
            <person name="Ishii M."/>
            <person name="Igarashi Y."/>
        </authorList>
    </citation>
    <scope>NUCLEOTIDE SEQUENCE [LARGE SCALE GENOMIC DNA]</scope>
    <source>
        <strain evidence="3">DSM 6534 / IAM 12695 / TK-6 [Tokyo]</strain>
    </source>
</reference>